<reference evidence="7 8" key="1">
    <citation type="submission" date="2015-03" db="EMBL/GenBank/DDBJ databases">
        <title>Genome assembly of Sandaracinus amylolyticus DSM 53668.</title>
        <authorList>
            <person name="Sharma G."/>
            <person name="Subramanian S."/>
        </authorList>
    </citation>
    <scope>NUCLEOTIDE SEQUENCE [LARGE SCALE GENOMIC DNA]</scope>
    <source>
        <strain evidence="7 8">DSM 53668</strain>
    </source>
</reference>
<dbReference type="AlphaFoldDB" id="A0A0F6W8F8"/>
<dbReference type="EMBL" id="CP011125">
    <property type="protein sequence ID" value="AKF09971.1"/>
    <property type="molecule type" value="Genomic_DNA"/>
</dbReference>
<protein>
    <submittedName>
        <fullName evidence="7">Long-chain-fatty-acid--CoA ligase</fullName>
    </submittedName>
</protein>
<feature type="domain" description="AMP-dependent synthetase/ligase" evidence="6">
    <location>
        <begin position="11"/>
        <end position="421"/>
    </location>
</feature>
<dbReference type="Pfam" id="PF00501">
    <property type="entry name" value="AMP-binding"/>
    <property type="match status" value="1"/>
</dbReference>
<accession>A0A0F6W8F8</accession>
<keyword evidence="2" id="KW-0276">Fatty acid metabolism</keyword>
<organism evidence="7 8">
    <name type="scientific">Sandaracinus amylolyticus</name>
    <dbReference type="NCBI Taxonomy" id="927083"/>
    <lineage>
        <taxon>Bacteria</taxon>
        <taxon>Pseudomonadati</taxon>
        <taxon>Myxococcota</taxon>
        <taxon>Polyangia</taxon>
        <taxon>Polyangiales</taxon>
        <taxon>Sandaracinaceae</taxon>
        <taxon>Sandaracinus</taxon>
    </lineage>
</organism>
<proteinExistence type="predicted"/>
<dbReference type="SUPFAM" id="SSF56801">
    <property type="entry name" value="Acetyl-CoA synthetase-like"/>
    <property type="match status" value="1"/>
</dbReference>
<evidence type="ECO:0000256" key="3">
    <source>
        <dbReference type="ARBA" id="ARBA00023098"/>
    </source>
</evidence>
<evidence type="ECO:0000259" key="6">
    <source>
        <dbReference type="Pfam" id="PF00501"/>
    </source>
</evidence>
<dbReference type="InterPro" id="IPR020845">
    <property type="entry name" value="AMP-binding_CS"/>
</dbReference>
<dbReference type="Proteomes" id="UP000034883">
    <property type="component" value="Chromosome"/>
</dbReference>
<sequence>MVDTIPRRLLEQAKQRPDRPAYLVKENGVWKSTSWAGYAREVTQAARALIALGFQPGQRVCLLGFNRPEWVILDLAAMTAGGAAAGIYTTSSADEVAYILSHSEAPLVLVENADQAKKVFAKRAELPTLKHVVVMRGPKVDGAMSWDDFMSRGDAVSEKDVLDRVDALKPDESATLIYTSGTTGPPKAVMLSHENLAWTANVLRDLTKIDASGRSLSYLPLSHIAEQMATIHGPITGGASVYFAESIDPKVLVENLKEVRPTLFFGVPRIWEKFHATLDGRMREATGAKAKLVQWARSVGTRASALRAKGEEPTGALALQYALAERLVFSKIKQAIGLDQATVLVSGAAPIAKEVIEFFASIGILIQEIYGQSEDCGPTSFNLAGRTKFGSVGVPLPGVEVKIGDDGEILVKGKNVFLGYFKDEAATRETIDEKGYLHSGDLGRFDDEGFLHITGRKKEIIITAGGKNITPKNIESAVKNHPLVGEAVVIGDRRKYLTMLVTLEPDAAQKVATEKGIRGALHESDAIRAEIQRQLDEVNEKLARVEQVKKFTILPRPFGIDTGELTPTLKIKRSVVARNFASEIESMYAGDKD</sequence>
<keyword evidence="5" id="KW-0175">Coiled coil</keyword>
<evidence type="ECO:0000256" key="1">
    <source>
        <dbReference type="ARBA" id="ARBA00022598"/>
    </source>
</evidence>
<dbReference type="Pfam" id="PF23562">
    <property type="entry name" value="AMP-binding_C_3"/>
    <property type="match status" value="1"/>
</dbReference>
<dbReference type="OrthoDB" id="9801302at2"/>
<dbReference type="STRING" id="927083.DB32_007120"/>
<evidence type="ECO:0000256" key="4">
    <source>
        <dbReference type="ARBA" id="ARBA00024484"/>
    </source>
</evidence>
<dbReference type="Gene3D" id="3.30.300.30">
    <property type="match status" value="1"/>
</dbReference>
<keyword evidence="8" id="KW-1185">Reference proteome</keyword>
<dbReference type="PANTHER" id="PTHR43272:SF32">
    <property type="entry name" value="AMP-DEPENDENT SYNTHETASE_LIGASE DOMAIN-CONTAINING PROTEIN"/>
    <property type="match status" value="1"/>
</dbReference>
<dbReference type="PANTHER" id="PTHR43272">
    <property type="entry name" value="LONG-CHAIN-FATTY-ACID--COA LIGASE"/>
    <property type="match status" value="1"/>
</dbReference>
<feature type="coiled-coil region" evidence="5">
    <location>
        <begin position="521"/>
        <end position="548"/>
    </location>
</feature>
<dbReference type="Gene3D" id="3.40.50.12780">
    <property type="entry name" value="N-terminal domain of ligase-like"/>
    <property type="match status" value="1"/>
</dbReference>
<dbReference type="RefSeq" id="WP_053236972.1">
    <property type="nucleotide sequence ID" value="NZ_CP011125.1"/>
</dbReference>
<keyword evidence="3" id="KW-0443">Lipid metabolism</keyword>
<evidence type="ECO:0000313" key="7">
    <source>
        <dbReference type="EMBL" id="AKF09971.1"/>
    </source>
</evidence>
<comment type="catalytic activity">
    <reaction evidence="4">
        <text>a long-chain fatty acid + ATP + CoA = a long-chain fatty acyl-CoA + AMP + diphosphate</text>
        <dbReference type="Rhea" id="RHEA:15421"/>
        <dbReference type="ChEBI" id="CHEBI:30616"/>
        <dbReference type="ChEBI" id="CHEBI:33019"/>
        <dbReference type="ChEBI" id="CHEBI:57287"/>
        <dbReference type="ChEBI" id="CHEBI:57560"/>
        <dbReference type="ChEBI" id="CHEBI:83139"/>
        <dbReference type="ChEBI" id="CHEBI:456215"/>
        <dbReference type="EC" id="6.2.1.3"/>
    </reaction>
    <physiologicalReaction direction="left-to-right" evidence="4">
        <dbReference type="Rhea" id="RHEA:15422"/>
    </physiologicalReaction>
</comment>
<dbReference type="GO" id="GO:0004467">
    <property type="term" value="F:long-chain fatty acid-CoA ligase activity"/>
    <property type="evidence" value="ECO:0007669"/>
    <property type="project" value="UniProtKB-EC"/>
</dbReference>
<dbReference type="PROSITE" id="PS00455">
    <property type="entry name" value="AMP_BINDING"/>
    <property type="match status" value="1"/>
</dbReference>
<dbReference type="KEGG" id="samy:DB32_007120"/>
<evidence type="ECO:0000313" key="8">
    <source>
        <dbReference type="Proteomes" id="UP000034883"/>
    </source>
</evidence>
<dbReference type="InterPro" id="IPR000873">
    <property type="entry name" value="AMP-dep_synth/lig_dom"/>
</dbReference>
<evidence type="ECO:0000256" key="2">
    <source>
        <dbReference type="ARBA" id="ARBA00022832"/>
    </source>
</evidence>
<name>A0A0F6W8F8_9BACT</name>
<evidence type="ECO:0000256" key="5">
    <source>
        <dbReference type="SAM" id="Coils"/>
    </source>
</evidence>
<dbReference type="InterPro" id="IPR042099">
    <property type="entry name" value="ANL_N_sf"/>
</dbReference>
<dbReference type="InterPro" id="IPR045851">
    <property type="entry name" value="AMP-bd_C_sf"/>
</dbReference>
<keyword evidence="1 7" id="KW-0436">Ligase</keyword>
<gene>
    <name evidence="7" type="ORF">DB32_007120</name>
</gene>
<dbReference type="GO" id="GO:0016020">
    <property type="term" value="C:membrane"/>
    <property type="evidence" value="ECO:0007669"/>
    <property type="project" value="TreeGrafter"/>
</dbReference>